<dbReference type="RefSeq" id="WP_185797972.1">
    <property type="nucleotide sequence ID" value="NZ_JACLQD010000003.1"/>
</dbReference>
<dbReference type="InterPro" id="IPR011335">
    <property type="entry name" value="Restrct_endonuc-II-like"/>
</dbReference>
<evidence type="ECO:0000256" key="1">
    <source>
        <dbReference type="ARBA" id="ARBA00006738"/>
    </source>
</evidence>
<name>A0A842I957_9RHOB</name>
<dbReference type="Gene3D" id="3.40.1350.10">
    <property type="match status" value="1"/>
</dbReference>
<dbReference type="GO" id="GO:0003676">
    <property type="term" value="F:nucleic acid binding"/>
    <property type="evidence" value="ECO:0007669"/>
    <property type="project" value="InterPro"/>
</dbReference>
<dbReference type="AlphaFoldDB" id="A0A842I957"/>
<gene>
    <name evidence="3" type="ORF">H7F16_12695</name>
</gene>
<dbReference type="PANTHER" id="PTHR34039:SF1">
    <property type="entry name" value="UPF0102 PROTEIN YRAN"/>
    <property type="match status" value="1"/>
</dbReference>
<reference evidence="3 4" key="1">
    <citation type="journal article" date="2017" name="Int. J. Syst. Evol. Microbiol.">
        <title>Gemmobacter straminiformis sp. nov., isolated from an artificial fountain.</title>
        <authorList>
            <person name="Kang J.Y."/>
            <person name="Kim M.J."/>
            <person name="Chun J."/>
            <person name="Son K.P."/>
            <person name="Jahng K.Y."/>
        </authorList>
    </citation>
    <scope>NUCLEOTIDE SEQUENCE [LARGE SCALE GENOMIC DNA]</scope>
    <source>
        <strain evidence="3 4">CAM-8</strain>
    </source>
</reference>
<dbReference type="SUPFAM" id="SSF52980">
    <property type="entry name" value="Restriction endonuclease-like"/>
    <property type="match status" value="1"/>
</dbReference>
<keyword evidence="4" id="KW-1185">Reference proteome</keyword>
<comment type="similarity">
    <text evidence="1 2">Belongs to the UPF0102 family.</text>
</comment>
<organism evidence="3 4">
    <name type="scientific">Paragemmobacter straminiformis</name>
    <dbReference type="NCBI Taxonomy" id="2045119"/>
    <lineage>
        <taxon>Bacteria</taxon>
        <taxon>Pseudomonadati</taxon>
        <taxon>Pseudomonadota</taxon>
        <taxon>Alphaproteobacteria</taxon>
        <taxon>Rhodobacterales</taxon>
        <taxon>Paracoccaceae</taxon>
        <taxon>Paragemmobacter</taxon>
    </lineage>
</organism>
<sequence length="117" mass="12876">MSGARSYHAGVAAEEQVAGHYGRSGREVCARRWRGARGEIDIVARDGDSVIFIEVKQSRTHAEAAEHLTRRQMDRIYGAAEEFLAGEPRGLMTDARFDVALVDAMGRIEILENAFAA</sequence>
<proteinExistence type="inferred from homology"/>
<dbReference type="Proteomes" id="UP000555411">
    <property type="component" value="Unassembled WGS sequence"/>
</dbReference>
<evidence type="ECO:0000313" key="4">
    <source>
        <dbReference type="Proteomes" id="UP000555411"/>
    </source>
</evidence>
<dbReference type="Pfam" id="PF02021">
    <property type="entry name" value="UPF0102"/>
    <property type="match status" value="1"/>
</dbReference>
<dbReference type="InterPro" id="IPR003509">
    <property type="entry name" value="UPF0102_YraN-like"/>
</dbReference>
<comment type="caution">
    <text evidence="3">The sequence shown here is derived from an EMBL/GenBank/DDBJ whole genome shotgun (WGS) entry which is preliminary data.</text>
</comment>
<evidence type="ECO:0000256" key="2">
    <source>
        <dbReference type="HAMAP-Rule" id="MF_00048"/>
    </source>
</evidence>
<evidence type="ECO:0000313" key="3">
    <source>
        <dbReference type="EMBL" id="MBC2836370.1"/>
    </source>
</evidence>
<accession>A0A842I957</accession>
<protein>
    <recommendedName>
        <fullName evidence="2">UPF0102 protein H7F16_12695</fullName>
    </recommendedName>
</protein>
<dbReference type="EMBL" id="JACLQD010000003">
    <property type="protein sequence ID" value="MBC2836370.1"/>
    <property type="molecule type" value="Genomic_DNA"/>
</dbReference>
<dbReference type="HAMAP" id="MF_00048">
    <property type="entry name" value="UPF0102"/>
    <property type="match status" value="1"/>
</dbReference>
<dbReference type="InterPro" id="IPR011856">
    <property type="entry name" value="tRNA_endonuc-like_dom_sf"/>
</dbReference>
<dbReference type="PANTHER" id="PTHR34039">
    <property type="entry name" value="UPF0102 PROTEIN YRAN"/>
    <property type="match status" value="1"/>
</dbReference>